<dbReference type="Proteomes" id="UP000286003">
    <property type="component" value="Unassembled WGS sequence"/>
</dbReference>
<dbReference type="InterPro" id="IPR011050">
    <property type="entry name" value="Pectin_lyase_fold/virulence"/>
</dbReference>
<dbReference type="EMBL" id="QRQM01000004">
    <property type="protein sequence ID" value="RHN09139.1"/>
    <property type="molecule type" value="Genomic_DNA"/>
</dbReference>
<feature type="chain" id="PRO_5043182151" evidence="3">
    <location>
        <begin position="21"/>
        <end position="588"/>
    </location>
</feature>
<protein>
    <submittedName>
        <fullName evidence="5">Pectate lyase</fullName>
    </submittedName>
</protein>
<evidence type="ECO:0000313" key="7">
    <source>
        <dbReference type="Proteomes" id="UP000286003"/>
    </source>
</evidence>
<dbReference type="SUPFAM" id="SSF51126">
    <property type="entry name" value="Pectin lyase-like"/>
    <property type="match status" value="1"/>
</dbReference>
<dbReference type="GO" id="GO:0046872">
    <property type="term" value="F:metal ion binding"/>
    <property type="evidence" value="ECO:0007669"/>
    <property type="project" value="UniProtKB-KW"/>
</dbReference>
<dbReference type="PANTHER" id="PTHR42970:SF1">
    <property type="entry name" value="PECTATE LYASE C-RELATED"/>
    <property type="match status" value="1"/>
</dbReference>
<accession>A0A3E4KN43</accession>
<gene>
    <name evidence="4" type="ORF">DWX27_19500</name>
    <name evidence="5" type="ORF">DWZ32_04860</name>
</gene>
<dbReference type="EMBL" id="QRWT01000030">
    <property type="protein sequence ID" value="RGT47337.1"/>
    <property type="molecule type" value="Genomic_DNA"/>
</dbReference>
<dbReference type="GO" id="GO:0016829">
    <property type="term" value="F:lyase activity"/>
    <property type="evidence" value="ECO:0007669"/>
    <property type="project" value="UniProtKB-KW"/>
</dbReference>
<evidence type="ECO:0000256" key="1">
    <source>
        <dbReference type="ARBA" id="ARBA00022723"/>
    </source>
</evidence>
<organism evidence="5 7">
    <name type="scientific">Bacteroides intestinalis</name>
    <dbReference type="NCBI Taxonomy" id="329854"/>
    <lineage>
        <taxon>Bacteria</taxon>
        <taxon>Pseudomonadati</taxon>
        <taxon>Bacteroidota</taxon>
        <taxon>Bacteroidia</taxon>
        <taxon>Bacteroidales</taxon>
        <taxon>Bacteroidaceae</taxon>
        <taxon>Bacteroides</taxon>
    </lineage>
</organism>
<dbReference type="PANTHER" id="PTHR42970">
    <property type="entry name" value="PECTATE LYASE C-RELATED"/>
    <property type="match status" value="1"/>
</dbReference>
<evidence type="ECO:0000256" key="3">
    <source>
        <dbReference type="SAM" id="SignalP"/>
    </source>
</evidence>
<name>A0A3E4KN43_9BACE</name>
<dbReference type="InterPro" id="IPR012334">
    <property type="entry name" value="Pectin_lyas_fold"/>
</dbReference>
<reference evidence="6 7" key="1">
    <citation type="submission" date="2018-08" db="EMBL/GenBank/DDBJ databases">
        <title>A genome reference for cultivated species of the human gut microbiota.</title>
        <authorList>
            <person name="Zou Y."/>
            <person name="Xue W."/>
            <person name="Luo G."/>
        </authorList>
    </citation>
    <scope>NUCLEOTIDE SEQUENCE [LARGE SCALE GENOMIC DNA]</scope>
    <source>
        <strain evidence="4 6">AF19-10AC</strain>
        <strain evidence="5 7">AF31-23</strain>
    </source>
</reference>
<sequence>MKKNYTILFIMLLCAVFAQAQTTPAFPGAEGFARYTVTGGRGGIVYHVTNLNDSGEGSLRAGIEMKVPRTIVFDVSGIIELESRLVIKNGNLTIAGQTAPGDGICIKNYTLHITGYKEEDKKDQCATNIIIRFIRCRMGDEKKAEDDAMWGRYTSDIIIDHCSMSWSTDECASFYSNKNFTMQWCILSESLTKSVHVKGNHGYGAIWGGEGASFHHNLLAHHSSRTPRLDGSRSIGRWEEELTDLRNNVFYNWGPTNGGYAGEGGQYNFVNNYYKPGPSTATKKSIVNRIFQPNADDGTQSNPAGIWGSFYVDGNYFDDTCSKLSNDMKKLVSETNADNWEGIHPHLGNGELPRGSKDGIKSKTEFEVASVSTHAAAQAYEKVLAQVGASLKRDAVDERIISEVKNGNYTYEGSNGSSNGLIDSQADVEGWPLYNNEEKPADSNGDGIPDTWATQYLPVGKTYKDIEPSTGYSYLELYINSLVDDLMKACYENSSNSPSNHDFGLYGTTTGISSPSAQETDAVKCFRQDKQIVLKGLCAGARIEIYDLSGRIMASYQSSDEQAVYPLTQPAIINILSGGKKYSFKSPR</sequence>
<evidence type="ECO:0000313" key="4">
    <source>
        <dbReference type="EMBL" id="RGT47337.1"/>
    </source>
</evidence>
<dbReference type="Proteomes" id="UP000284772">
    <property type="component" value="Unassembled WGS sequence"/>
</dbReference>
<comment type="caution">
    <text evidence="5">The sequence shown here is derived from an EMBL/GenBank/DDBJ whole genome shotgun (WGS) entry which is preliminary data.</text>
</comment>
<dbReference type="InterPro" id="IPR052063">
    <property type="entry name" value="Polysaccharide_Lyase_1"/>
</dbReference>
<keyword evidence="2" id="KW-0325">Glycoprotein</keyword>
<dbReference type="AlphaFoldDB" id="A0A3E4KN43"/>
<dbReference type="Gene3D" id="2.160.20.10">
    <property type="entry name" value="Single-stranded right-handed beta-helix, Pectin lyase-like"/>
    <property type="match status" value="1"/>
</dbReference>
<feature type="signal peptide" evidence="3">
    <location>
        <begin position="1"/>
        <end position="20"/>
    </location>
</feature>
<keyword evidence="5" id="KW-0456">Lyase</keyword>
<dbReference type="RefSeq" id="WP_115501901.1">
    <property type="nucleotide sequence ID" value="NZ_CABMMK010000001.1"/>
</dbReference>
<evidence type="ECO:0000313" key="6">
    <source>
        <dbReference type="Proteomes" id="UP000284772"/>
    </source>
</evidence>
<keyword evidence="1" id="KW-0479">Metal-binding</keyword>
<evidence type="ECO:0000313" key="5">
    <source>
        <dbReference type="EMBL" id="RHN09139.1"/>
    </source>
</evidence>
<proteinExistence type="predicted"/>
<keyword evidence="3" id="KW-0732">Signal</keyword>
<evidence type="ECO:0000256" key="2">
    <source>
        <dbReference type="ARBA" id="ARBA00023180"/>
    </source>
</evidence>